<evidence type="ECO:0000313" key="11">
    <source>
        <dbReference type="Proteomes" id="UP001396334"/>
    </source>
</evidence>
<evidence type="ECO:0000256" key="7">
    <source>
        <dbReference type="RuleBase" id="RU003345"/>
    </source>
</evidence>
<dbReference type="Gene3D" id="3.40.605.10">
    <property type="entry name" value="Aldehyde Dehydrogenase, Chain A, domain 1"/>
    <property type="match status" value="1"/>
</dbReference>
<dbReference type="EC" id="1.2.1.24" evidence="2"/>
<dbReference type="InterPro" id="IPR016160">
    <property type="entry name" value="Ald_DH_CS_CYS"/>
</dbReference>
<evidence type="ECO:0000256" key="6">
    <source>
        <dbReference type="PROSITE-ProRule" id="PRU10007"/>
    </source>
</evidence>
<keyword evidence="4 7" id="KW-0560">Oxidoreductase</keyword>
<evidence type="ECO:0000259" key="9">
    <source>
        <dbReference type="Pfam" id="PF00171"/>
    </source>
</evidence>
<feature type="non-terminal residue" evidence="10">
    <location>
        <position position="1"/>
    </location>
</feature>
<evidence type="ECO:0000256" key="5">
    <source>
        <dbReference type="ARBA" id="ARBA00030806"/>
    </source>
</evidence>
<feature type="region of interest" description="Disordered" evidence="8">
    <location>
        <begin position="479"/>
        <end position="501"/>
    </location>
</feature>
<evidence type="ECO:0000313" key="10">
    <source>
        <dbReference type="EMBL" id="KAK8488407.1"/>
    </source>
</evidence>
<dbReference type="InterPro" id="IPR015590">
    <property type="entry name" value="Aldehyde_DH_dom"/>
</dbReference>
<dbReference type="InterPro" id="IPR016162">
    <property type="entry name" value="Ald_DH_N"/>
</dbReference>
<dbReference type="Gene3D" id="3.40.309.10">
    <property type="entry name" value="Aldehyde Dehydrogenase, Chain A, domain 2"/>
    <property type="match status" value="1"/>
</dbReference>
<comment type="similarity">
    <text evidence="1 7">Belongs to the aldehyde dehydrogenase family.</text>
</comment>
<dbReference type="SUPFAM" id="SSF53720">
    <property type="entry name" value="ALDH-like"/>
    <property type="match status" value="1"/>
</dbReference>
<keyword evidence="11" id="KW-1185">Reference proteome</keyword>
<evidence type="ECO:0000256" key="1">
    <source>
        <dbReference type="ARBA" id="ARBA00009986"/>
    </source>
</evidence>
<dbReference type="Proteomes" id="UP001396334">
    <property type="component" value="Unassembled WGS sequence"/>
</dbReference>
<dbReference type="InterPro" id="IPR029510">
    <property type="entry name" value="Ald_DH_CS_GLU"/>
</dbReference>
<dbReference type="InterPro" id="IPR016163">
    <property type="entry name" value="Ald_DH_C"/>
</dbReference>
<evidence type="ECO:0000256" key="8">
    <source>
        <dbReference type="SAM" id="MobiDB-lite"/>
    </source>
</evidence>
<dbReference type="PANTHER" id="PTHR43353">
    <property type="entry name" value="SUCCINATE-SEMIALDEHYDE DEHYDROGENASE, MITOCHONDRIAL"/>
    <property type="match status" value="1"/>
</dbReference>
<evidence type="ECO:0000256" key="2">
    <source>
        <dbReference type="ARBA" id="ARBA00013051"/>
    </source>
</evidence>
<reference evidence="10 11" key="1">
    <citation type="journal article" date="2024" name="G3 (Bethesda)">
        <title>Genome assembly of Hibiscus sabdariffa L. provides insights into metabolisms of medicinal natural products.</title>
        <authorList>
            <person name="Kim T."/>
        </authorList>
    </citation>
    <scope>NUCLEOTIDE SEQUENCE [LARGE SCALE GENOMIC DNA]</scope>
    <source>
        <strain evidence="10">TK-2024</strain>
        <tissue evidence="10">Old leaves</tissue>
    </source>
</reference>
<feature type="domain" description="Aldehyde dehydrogenase" evidence="9">
    <location>
        <begin position="125"/>
        <end position="400"/>
    </location>
</feature>
<protein>
    <recommendedName>
        <fullName evidence="3">Succinate-semialdehyde dehydrogenase, mitochondrial</fullName>
        <ecNumber evidence="2">1.2.1.24</ecNumber>
    </recommendedName>
    <alternativeName>
        <fullName evidence="5">NAD(+)-dependent succinic semialdehyde dehydrogenase</fullName>
    </alternativeName>
</protein>
<dbReference type="Pfam" id="PF00171">
    <property type="entry name" value="Aldedh"/>
    <property type="match status" value="1"/>
</dbReference>
<organism evidence="10 11">
    <name type="scientific">Hibiscus sabdariffa</name>
    <name type="common">roselle</name>
    <dbReference type="NCBI Taxonomy" id="183260"/>
    <lineage>
        <taxon>Eukaryota</taxon>
        <taxon>Viridiplantae</taxon>
        <taxon>Streptophyta</taxon>
        <taxon>Embryophyta</taxon>
        <taxon>Tracheophyta</taxon>
        <taxon>Spermatophyta</taxon>
        <taxon>Magnoliopsida</taxon>
        <taxon>eudicotyledons</taxon>
        <taxon>Gunneridae</taxon>
        <taxon>Pentapetalae</taxon>
        <taxon>rosids</taxon>
        <taxon>malvids</taxon>
        <taxon>Malvales</taxon>
        <taxon>Malvaceae</taxon>
        <taxon>Malvoideae</taxon>
        <taxon>Hibiscus</taxon>
    </lineage>
</organism>
<feature type="active site" evidence="6">
    <location>
        <position position="233"/>
    </location>
</feature>
<dbReference type="EMBL" id="JBBPBN010000351">
    <property type="protein sequence ID" value="KAK8488407.1"/>
    <property type="molecule type" value="Genomic_DNA"/>
</dbReference>
<gene>
    <name evidence="10" type="ORF">V6N11_034389</name>
</gene>
<dbReference type="PROSITE" id="PS00070">
    <property type="entry name" value="ALDEHYDE_DEHYDR_CYS"/>
    <property type="match status" value="1"/>
</dbReference>
<accession>A0ABR2A5W9</accession>
<evidence type="ECO:0000256" key="3">
    <source>
        <dbReference type="ARBA" id="ARBA00019842"/>
    </source>
</evidence>
<dbReference type="InterPro" id="IPR050740">
    <property type="entry name" value="Aldehyde_DH_Superfamily"/>
</dbReference>
<comment type="caution">
    <text evidence="10">The sequence shown here is derived from an EMBL/GenBank/DDBJ whole genome shotgun (WGS) entry which is preliminary data.</text>
</comment>
<name>A0ABR2A5W9_9ROSI</name>
<evidence type="ECO:0000256" key="4">
    <source>
        <dbReference type="ARBA" id="ARBA00023002"/>
    </source>
</evidence>
<sequence length="501" mass="54693">FRNDLKVIQERGNDGFDQKCDKELDDSSMVADFAELKQEQKFSAINDTKVFEELPRTINGECSLLKYDLTRDRERARSITIAKTIVVMRKIPLKPKGIHISGDTTKVSTLHASTRILESKKKDKEGVVSAITPWNFPLIVITRKVGSALACSCTVIVKPSELTPLTALAAVELALQAGIPPGVLNVVMGNASDIGDALLASPQVRKIIYTGSTTVGKRLMKGATGIVRIIPLELGGNSPCIVFDDADLDVAVKGVLAAKFRNSGQTCVCANRVIVQEGIYERFVVAFSKAFKNLQVGDGFIEAVVQCRLINEAVVQKVESFLQDALSKGAKVILGGKRHSLGMTFYKPTIVTDVKTGMLLAREEVFGPMAPLLWFKTEEENICIANDTDVGLDAYIFTNNGVSQKLSNMGSLVSLILKNVHSKEYMLHQLREVTQNGDNYPLLQYEVSVRRSHVSKGFDRIPVEMRERNGTQGALGLGLEAKEGSRAGESGEEQNGSAMIM</sequence>
<dbReference type="PANTHER" id="PTHR43353:SF5">
    <property type="entry name" value="SUCCINATE-SEMIALDEHYDE DEHYDROGENASE, MITOCHONDRIAL"/>
    <property type="match status" value="1"/>
</dbReference>
<dbReference type="InterPro" id="IPR016161">
    <property type="entry name" value="Ald_DH/histidinol_DH"/>
</dbReference>
<dbReference type="PROSITE" id="PS00687">
    <property type="entry name" value="ALDEHYDE_DEHYDR_GLU"/>
    <property type="match status" value="1"/>
</dbReference>
<proteinExistence type="inferred from homology"/>